<evidence type="ECO:0000313" key="2">
    <source>
        <dbReference type="Proteomes" id="UP000272942"/>
    </source>
</evidence>
<protein>
    <submittedName>
        <fullName evidence="3">ML domain-containing protein</fullName>
    </submittedName>
</protein>
<reference evidence="3" key="1">
    <citation type="submission" date="2016-06" db="UniProtKB">
        <authorList>
            <consortium name="WormBaseParasite"/>
        </authorList>
    </citation>
    <scope>IDENTIFICATION</scope>
</reference>
<keyword evidence="2" id="KW-1185">Reference proteome</keyword>
<accession>A0A183B424</accession>
<dbReference type="WBParaSite" id="ECPE_0001399901-mRNA-1">
    <property type="protein sequence ID" value="ECPE_0001399901-mRNA-1"/>
    <property type="gene ID" value="ECPE_0001399901"/>
</dbReference>
<dbReference type="AlphaFoldDB" id="A0A183B424"/>
<dbReference type="EMBL" id="UZAN01056383">
    <property type="protein sequence ID" value="VDP91231.1"/>
    <property type="molecule type" value="Genomic_DNA"/>
</dbReference>
<dbReference type="Proteomes" id="UP000272942">
    <property type="component" value="Unassembled WGS sequence"/>
</dbReference>
<proteinExistence type="predicted"/>
<dbReference type="PROSITE" id="PS51257">
    <property type="entry name" value="PROKAR_LIPOPROTEIN"/>
    <property type="match status" value="1"/>
</dbReference>
<name>A0A183B424_9TREM</name>
<reference evidence="1 2" key="2">
    <citation type="submission" date="2018-11" db="EMBL/GenBank/DDBJ databases">
        <authorList>
            <consortium name="Pathogen Informatics"/>
        </authorList>
    </citation>
    <scope>NUCLEOTIDE SEQUENCE [LARGE SCALE GENOMIC DNA]</scope>
    <source>
        <strain evidence="1 2">Egypt</strain>
    </source>
</reference>
<sequence>MSVKQRMTPNVTGLDSIHAFSVPTFSLACIRASVAMGLRLFLTQLTPKQMELGQLSSVEPMDICSTDATSCPPGSFCEVKLSEVRSGSHAVSQIEAVLTVLS</sequence>
<gene>
    <name evidence="1" type="ORF">ECPE_LOCUS13959</name>
</gene>
<organism evidence="3">
    <name type="scientific">Echinostoma caproni</name>
    <dbReference type="NCBI Taxonomy" id="27848"/>
    <lineage>
        <taxon>Eukaryota</taxon>
        <taxon>Metazoa</taxon>
        <taxon>Spiralia</taxon>
        <taxon>Lophotrochozoa</taxon>
        <taxon>Platyhelminthes</taxon>
        <taxon>Trematoda</taxon>
        <taxon>Digenea</taxon>
        <taxon>Plagiorchiida</taxon>
        <taxon>Echinostomata</taxon>
        <taxon>Echinostomatoidea</taxon>
        <taxon>Echinostomatidae</taxon>
        <taxon>Echinostoma</taxon>
    </lineage>
</organism>
<evidence type="ECO:0000313" key="3">
    <source>
        <dbReference type="WBParaSite" id="ECPE_0001399901-mRNA-1"/>
    </source>
</evidence>
<evidence type="ECO:0000313" key="1">
    <source>
        <dbReference type="EMBL" id="VDP91231.1"/>
    </source>
</evidence>